<dbReference type="Proteomes" id="UP001630127">
    <property type="component" value="Unassembled WGS sequence"/>
</dbReference>
<organism evidence="1 2">
    <name type="scientific">Cinchona calisaya</name>
    <dbReference type="NCBI Taxonomy" id="153742"/>
    <lineage>
        <taxon>Eukaryota</taxon>
        <taxon>Viridiplantae</taxon>
        <taxon>Streptophyta</taxon>
        <taxon>Embryophyta</taxon>
        <taxon>Tracheophyta</taxon>
        <taxon>Spermatophyta</taxon>
        <taxon>Magnoliopsida</taxon>
        <taxon>eudicotyledons</taxon>
        <taxon>Gunneridae</taxon>
        <taxon>Pentapetalae</taxon>
        <taxon>asterids</taxon>
        <taxon>lamiids</taxon>
        <taxon>Gentianales</taxon>
        <taxon>Rubiaceae</taxon>
        <taxon>Cinchonoideae</taxon>
        <taxon>Cinchoneae</taxon>
        <taxon>Cinchona</taxon>
    </lineage>
</organism>
<dbReference type="EMBL" id="JBJUIK010000001">
    <property type="protein sequence ID" value="KAL3538000.1"/>
    <property type="molecule type" value="Genomic_DNA"/>
</dbReference>
<sequence>MGEAKGAIGYLSAKKDSNSMFYYKYCTDGDGRLHNLFWADFYSRRDYSRFGDVLVFDTMYRTNDYRKSLDVLAGVNNHYNSIIFSCGQLLDESFKTYKWENLIDEFELQNNDWVGMVYRERRCWAEAYCRGQFFASMRNTQRSEKMNGFLNKYLHDKMHLYEFVKSFDLTIAWLRHNEVGAIHQTMDTSPIMSIEIVLLEWHASKIFTRNVFYRILWDFNIHNKEEYIESQLGWVPPFFSGGSIRVTEFLKSFIGRAIDPANEISVACIIQAFFLYTLGCKIFSNTGDTIHLCCLQVLEEVHNIRSYNWDGAAIAQL</sequence>
<reference evidence="1 2" key="1">
    <citation type="submission" date="2024-11" db="EMBL/GenBank/DDBJ databases">
        <title>A near-complete genome assembly of Cinchona calisaya.</title>
        <authorList>
            <person name="Lian D.C."/>
            <person name="Zhao X.W."/>
            <person name="Wei L."/>
        </authorList>
    </citation>
    <scope>NUCLEOTIDE SEQUENCE [LARGE SCALE GENOMIC DNA]</scope>
    <source>
        <tissue evidence="1">Nenye</tissue>
    </source>
</reference>
<evidence type="ECO:0008006" key="3">
    <source>
        <dbReference type="Google" id="ProtNLM"/>
    </source>
</evidence>
<dbReference type="PANTHER" id="PTHR47718:SF13">
    <property type="entry name" value="OS09G0290500 PROTEIN"/>
    <property type="match status" value="1"/>
</dbReference>
<dbReference type="AlphaFoldDB" id="A0ABD3B3A5"/>
<gene>
    <name evidence="1" type="ORF">ACH5RR_001366</name>
</gene>
<evidence type="ECO:0000313" key="1">
    <source>
        <dbReference type="EMBL" id="KAL3538000.1"/>
    </source>
</evidence>
<accession>A0ABD3B3A5</accession>
<protein>
    <recommendedName>
        <fullName evidence="3">Protein FAR1-RELATED SEQUENCE</fullName>
    </recommendedName>
</protein>
<evidence type="ECO:0000313" key="2">
    <source>
        <dbReference type="Proteomes" id="UP001630127"/>
    </source>
</evidence>
<dbReference type="PANTHER" id="PTHR47718">
    <property type="entry name" value="OS01G0519700 PROTEIN"/>
    <property type="match status" value="1"/>
</dbReference>
<comment type="caution">
    <text evidence="1">The sequence shown here is derived from an EMBL/GenBank/DDBJ whole genome shotgun (WGS) entry which is preliminary data.</text>
</comment>
<name>A0ABD3B3A5_9GENT</name>
<keyword evidence="2" id="KW-1185">Reference proteome</keyword>
<proteinExistence type="predicted"/>